<sequence>MKFLYVALLFTLVMFVTDVAADGVQILVDGRRGNAGQICRRDSDCGDMCNCVESICRCFRRSLGLSDLYY</sequence>
<name>A0A2H1W2G8_SPOFR</name>
<keyword evidence="1" id="KW-0732">Signal</keyword>
<protein>
    <submittedName>
        <fullName evidence="2">SFRICE_032154</fullName>
    </submittedName>
</protein>
<proteinExistence type="predicted"/>
<feature type="chain" id="PRO_5013964306" evidence="1">
    <location>
        <begin position="22"/>
        <end position="70"/>
    </location>
</feature>
<evidence type="ECO:0000313" key="2">
    <source>
        <dbReference type="EMBL" id="SOQ47285.1"/>
    </source>
</evidence>
<accession>A0A2H1W2G8</accession>
<dbReference type="EMBL" id="ODYU01005908">
    <property type="protein sequence ID" value="SOQ47285.1"/>
    <property type="molecule type" value="Genomic_DNA"/>
</dbReference>
<reference evidence="2" key="1">
    <citation type="submission" date="2016-07" db="EMBL/GenBank/DDBJ databases">
        <authorList>
            <person name="Bretaudeau A."/>
        </authorList>
    </citation>
    <scope>NUCLEOTIDE SEQUENCE</scope>
    <source>
        <strain evidence="2">Rice</strain>
        <tissue evidence="2">Whole body</tissue>
    </source>
</reference>
<dbReference type="AlphaFoldDB" id="A0A2H1W2G8"/>
<gene>
    <name evidence="2" type="ORF">SFRICE_032154</name>
</gene>
<feature type="signal peptide" evidence="1">
    <location>
        <begin position="1"/>
        <end position="21"/>
    </location>
</feature>
<organism evidence="2">
    <name type="scientific">Spodoptera frugiperda</name>
    <name type="common">Fall armyworm</name>
    <dbReference type="NCBI Taxonomy" id="7108"/>
    <lineage>
        <taxon>Eukaryota</taxon>
        <taxon>Metazoa</taxon>
        <taxon>Ecdysozoa</taxon>
        <taxon>Arthropoda</taxon>
        <taxon>Hexapoda</taxon>
        <taxon>Insecta</taxon>
        <taxon>Pterygota</taxon>
        <taxon>Neoptera</taxon>
        <taxon>Endopterygota</taxon>
        <taxon>Lepidoptera</taxon>
        <taxon>Glossata</taxon>
        <taxon>Ditrysia</taxon>
        <taxon>Noctuoidea</taxon>
        <taxon>Noctuidae</taxon>
        <taxon>Amphipyrinae</taxon>
        <taxon>Spodoptera</taxon>
    </lineage>
</organism>
<evidence type="ECO:0000256" key="1">
    <source>
        <dbReference type="SAM" id="SignalP"/>
    </source>
</evidence>